<dbReference type="CDD" id="cd01130">
    <property type="entry name" value="VirB11-like_ATPase"/>
    <property type="match status" value="1"/>
</dbReference>
<dbReference type="GO" id="GO:0016887">
    <property type="term" value="F:ATP hydrolysis activity"/>
    <property type="evidence" value="ECO:0007669"/>
    <property type="project" value="InterPro"/>
</dbReference>
<sequence length="642" mass="68974">MLKLQIHTRNAPVRTIEIERSCTIGKSPDADIVIKGMFIGKTHARLVNEHHAWYVEDHGGIVATLVNGTPVSRYGPLGGADLIEIGTTLLKVVPVTHSSPIAAGAALSMAIPLVPAASALSSGKPEPSPQHGSLTNARAAAAAGSQRHDTHAVCNQADASASLERDHLHLSQSTAAPGVAASRAGQRPPATLTNVTHPFEERAAQRAAEVAMEGAPINSPIGVGLRKLAHMKVIAALDLRRLNVSRMADDELRATVSDALDELLAHDVAFRHTDVDIPTLKKSVFDEIIGLGPLEALLANPDISEIMVNCHDEIFVEQNGCLSRSPVIFTDDRAVLGAIERIVAPIGRRIDESSPMVDARLKDGSRVNAVIPPLALKGPSITIRKFSRHKLAGADLIGFGSMSPDMLEFLQTAVRQRANIVISGGTGSGKTTLLNVLSSYIPDEERIVTVEDAAELQLLQPNLVSLEARPANMEGKGTISIRDLVRNCLRMRPDRIVVGECRGGEALDMLQAMNTGHDGSLTTAHANSPRDCIARLEVMTLMAGLDLPVQAIREQVCSAVDIIVQQSRFSCGSRRVTHITEVSGMESGVIQLQDVFVFREVGFGENGKIQGDFVPTAYIPDFYQDLLRRHIPVNTEIFTRGE</sequence>
<dbReference type="AlphaFoldDB" id="A0A6J5DNS8"/>
<dbReference type="Gene3D" id="3.40.50.300">
    <property type="entry name" value="P-loop containing nucleotide triphosphate hydrolases"/>
    <property type="match status" value="1"/>
</dbReference>
<dbReference type="InterPro" id="IPR008984">
    <property type="entry name" value="SMAD_FHA_dom_sf"/>
</dbReference>
<reference evidence="4 5" key="1">
    <citation type="submission" date="2020-04" db="EMBL/GenBank/DDBJ databases">
        <authorList>
            <person name="De Canck E."/>
        </authorList>
    </citation>
    <scope>NUCLEOTIDE SEQUENCE [LARGE SCALE GENOMIC DNA]</scope>
    <source>
        <strain evidence="4 5">LMG 29542</strain>
    </source>
</reference>
<dbReference type="CDD" id="cd00060">
    <property type="entry name" value="FHA"/>
    <property type="match status" value="1"/>
</dbReference>
<comment type="similarity">
    <text evidence="1">Belongs to the GSP E family.</text>
</comment>
<evidence type="ECO:0000313" key="4">
    <source>
        <dbReference type="EMBL" id="CAB3755164.1"/>
    </source>
</evidence>
<dbReference type="Pfam" id="PF00498">
    <property type="entry name" value="FHA"/>
    <property type="match status" value="1"/>
</dbReference>
<dbReference type="Gene3D" id="3.30.450.380">
    <property type="match status" value="1"/>
</dbReference>
<gene>
    <name evidence="4" type="ORF">LMG29542_02519</name>
</gene>
<dbReference type="RefSeq" id="WP_175226784.1">
    <property type="nucleotide sequence ID" value="NZ_CADIKH010000010.1"/>
</dbReference>
<feature type="domain" description="FHA" evidence="3">
    <location>
        <begin position="22"/>
        <end position="71"/>
    </location>
</feature>
<dbReference type="EMBL" id="CADIKH010000010">
    <property type="protein sequence ID" value="CAB3755164.1"/>
    <property type="molecule type" value="Genomic_DNA"/>
</dbReference>
<feature type="region of interest" description="Disordered" evidence="2">
    <location>
        <begin position="174"/>
        <end position="193"/>
    </location>
</feature>
<evidence type="ECO:0000313" key="5">
    <source>
        <dbReference type="Proteomes" id="UP000494363"/>
    </source>
</evidence>
<dbReference type="InterPro" id="IPR050921">
    <property type="entry name" value="T4SS_GSP_E_ATPase"/>
</dbReference>
<dbReference type="Gene3D" id="2.60.200.20">
    <property type="match status" value="1"/>
</dbReference>
<organism evidence="4 5">
    <name type="scientific">Paraburkholderia humisilvae</name>
    <dbReference type="NCBI Taxonomy" id="627669"/>
    <lineage>
        <taxon>Bacteria</taxon>
        <taxon>Pseudomonadati</taxon>
        <taxon>Pseudomonadota</taxon>
        <taxon>Betaproteobacteria</taxon>
        <taxon>Burkholderiales</taxon>
        <taxon>Burkholderiaceae</taxon>
        <taxon>Paraburkholderia</taxon>
    </lineage>
</organism>
<dbReference type="Proteomes" id="UP000494363">
    <property type="component" value="Unassembled WGS sequence"/>
</dbReference>
<dbReference type="PANTHER" id="PTHR30486">
    <property type="entry name" value="TWITCHING MOTILITY PROTEIN PILT"/>
    <property type="match status" value="1"/>
</dbReference>
<evidence type="ECO:0000256" key="1">
    <source>
        <dbReference type="ARBA" id="ARBA00006611"/>
    </source>
</evidence>
<dbReference type="InterPro" id="IPR027417">
    <property type="entry name" value="P-loop_NTPase"/>
</dbReference>
<dbReference type="PROSITE" id="PS50006">
    <property type="entry name" value="FHA_DOMAIN"/>
    <property type="match status" value="1"/>
</dbReference>
<accession>A0A6J5DNS8</accession>
<name>A0A6J5DNS8_9BURK</name>
<keyword evidence="5" id="KW-1185">Reference proteome</keyword>
<dbReference type="InterPro" id="IPR000253">
    <property type="entry name" value="FHA_dom"/>
</dbReference>
<feature type="region of interest" description="Disordered" evidence="2">
    <location>
        <begin position="119"/>
        <end position="151"/>
    </location>
</feature>
<dbReference type="PANTHER" id="PTHR30486:SF15">
    <property type="entry name" value="TYPE II_IV SECRETION SYSTEM ATPASE"/>
    <property type="match status" value="1"/>
</dbReference>
<proteinExistence type="inferred from homology"/>
<dbReference type="SUPFAM" id="SSF52540">
    <property type="entry name" value="P-loop containing nucleoside triphosphate hydrolases"/>
    <property type="match status" value="1"/>
</dbReference>
<protein>
    <recommendedName>
        <fullName evidence="3">FHA domain-containing protein</fullName>
    </recommendedName>
</protein>
<dbReference type="SMART" id="SM00240">
    <property type="entry name" value="FHA"/>
    <property type="match status" value="1"/>
</dbReference>
<dbReference type="SUPFAM" id="SSF49879">
    <property type="entry name" value="SMAD/FHA domain"/>
    <property type="match status" value="1"/>
</dbReference>
<evidence type="ECO:0000259" key="3">
    <source>
        <dbReference type="PROSITE" id="PS50006"/>
    </source>
</evidence>
<dbReference type="Pfam" id="PF00437">
    <property type="entry name" value="T2SSE"/>
    <property type="match status" value="1"/>
</dbReference>
<dbReference type="InterPro" id="IPR001482">
    <property type="entry name" value="T2SS/T4SS_dom"/>
</dbReference>
<evidence type="ECO:0000256" key="2">
    <source>
        <dbReference type="SAM" id="MobiDB-lite"/>
    </source>
</evidence>